<reference evidence="11 12" key="2">
    <citation type="journal article" date="2016" name="Genome Announc.">
        <title>Complete Genome Sequence of the Highly Virulent Aeromonas schubertii Strain WL1483, Isolated from Diseased Snakehead Fish (Channa argus) in China.</title>
        <authorList>
            <person name="Liu L."/>
            <person name="Li N."/>
            <person name="Zhang D."/>
            <person name="Fu X."/>
            <person name="Shi C."/>
            <person name="Lin Q."/>
            <person name="Hao G."/>
        </authorList>
    </citation>
    <scope>NUCLEOTIDE SEQUENCE [LARGE SCALE GENOMIC DNA]</scope>
    <source>
        <strain evidence="11 12">WL1483</strain>
    </source>
</reference>
<feature type="domain" description="Radical SAM core" evidence="10">
    <location>
        <begin position="31"/>
        <end position="309"/>
    </location>
</feature>
<dbReference type="InterPro" id="IPR040074">
    <property type="entry name" value="BssD/PflA/YjjW"/>
</dbReference>
<dbReference type="SFLD" id="SFLDG01118">
    <property type="entry name" value="activating_enzymes__group_2"/>
    <property type="match status" value="1"/>
</dbReference>
<dbReference type="PANTHER" id="PTHR30352:SF14">
    <property type="entry name" value="PYRUVATE FORMATE-LYASE 3-ACTIVATING ENZYME-RELATED"/>
    <property type="match status" value="1"/>
</dbReference>
<evidence type="ECO:0000256" key="6">
    <source>
        <dbReference type="ARBA" id="ARBA00023002"/>
    </source>
</evidence>
<evidence type="ECO:0000256" key="7">
    <source>
        <dbReference type="ARBA" id="ARBA00023004"/>
    </source>
</evidence>
<dbReference type="InterPro" id="IPR017896">
    <property type="entry name" value="4Fe4S_Fe-S-bd"/>
</dbReference>
<proteinExistence type="inferred from homology"/>
<comment type="similarity">
    <text evidence="2">Belongs to the organic radical-activating enzymes family.</text>
</comment>
<dbReference type="InterPro" id="IPR012839">
    <property type="entry name" value="Organic_radical_activase"/>
</dbReference>
<sequence length="318" mass="34928">MIEIKSAFERKMKIKTQGGPMIFDLQRYSTHDGPGIRTLVFFKGCPLACRWCQNPESRAPGPDILLEPERCIEGCRRCADACPEAIVRDSEGPRRLTRPGQEAAERLRGLCPSEALRVCGERQPVATLLARVLRDRPFFERSGGGITLSGGEPFLQHILCRDLLAACKEAGIHTAVESCLHIPWSHIAPSLPYLDLLLADLKHVEEPAFHQWTGGHASRELDNLARLAAEGGPMQIRVPLIPGFNADRASVSAIVAAAARLGTVREIHFLPYHILGMGKYAQLGLPYQAPLTPLDDPALLAFAEAEAKRHHLTPVLRG</sequence>
<dbReference type="SFLD" id="SFLDS00029">
    <property type="entry name" value="Radical_SAM"/>
    <property type="match status" value="1"/>
</dbReference>
<accession>A0A0S2SDB7</accession>
<dbReference type="PANTHER" id="PTHR30352">
    <property type="entry name" value="PYRUVATE FORMATE-LYASE-ACTIVATING ENZYME"/>
    <property type="match status" value="1"/>
</dbReference>
<dbReference type="GO" id="GO:0016491">
    <property type="term" value="F:oxidoreductase activity"/>
    <property type="evidence" value="ECO:0007669"/>
    <property type="project" value="UniProtKB-KW"/>
</dbReference>
<keyword evidence="8" id="KW-0411">Iron-sulfur</keyword>
<keyword evidence="7" id="KW-0408">Iron</keyword>
<dbReference type="InterPro" id="IPR001989">
    <property type="entry name" value="Radical_activat_CS"/>
</dbReference>
<evidence type="ECO:0000256" key="4">
    <source>
        <dbReference type="ARBA" id="ARBA00022691"/>
    </source>
</evidence>
<dbReference type="PROSITE" id="PS01087">
    <property type="entry name" value="RADICAL_ACTIVATING"/>
    <property type="match status" value="1"/>
</dbReference>
<dbReference type="SUPFAM" id="SSF54862">
    <property type="entry name" value="4Fe-4S ferredoxins"/>
    <property type="match status" value="1"/>
</dbReference>
<dbReference type="PATRIC" id="fig|652.5.peg.1686"/>
<evidence type="ECO:0000256" key="1">
    <source>
        <dbReference type="ARBA" id="ARBA00001966"/>
    </source>
</evidence>
<evidence type="ECO:0000256" key="3">
    <source>
        <dbReference type="ARBA" id="ARBA00022485"/>
    </source>
</evidence>
<dbReference type="InterPro" id="IPR007197">
    <property type="entry name" value="rSAM"/>
</dbReference>
<evidence type="ECO:0000259" key="9">
    <source>
        <dbReference type="PROSITE" id="PS51379"/>
    </source>
</evidence>
<evidence type="ECO:0000259" key="10">
    <source>
        <dbReference type="PROSITE" id="PS51918"/>
    </source>
</evidence>
<dbReference type="PROSITE" id="PS51379">
    <property type="entry name" value="4FE4S_FER_2"/>
    <property type="match status" value="1"/>
</dbReference>
<gene>
    <name evidence="11" type="primary">ybiY</name>
    <name evidence="11" type="ORF">WL1483_298</name>
</gene>
<dbReference type="SUPFAM" id="SSF102114">
    <property type="entry name" value="Radical SAM enzymes"/>
    <property type="match status" value="1"/>
</dbReference>
<dbReference type="SFLD" id="SFLDG01066">
    <property type="entry name" value="organic_radical-activating_enz"/>
    <property type="match status" value="1"/>
</dbReference>
<dbReference type="GO" id="GO:0016829">
    <property type="term" value="F:lyase activity"/>
    <property type="evidence" value="ECO:0007669"/>
    <property type="project" value="UniProtKB-KW"/>
</dbReference>
<reference evidence="12" key="1">
    <citation type="submission" date="2015-10" db="EMBL/GenBank/DDBJ databases">
        <title>Complete Genome Sequence of Aeromonas schubertii strain WL1483.</title>
        <authorList>
            <person name="Liu L."/>
        </authorList>
    </citation>
    <scope>NUCLEOTIDE SEQUENCE [LARGE SCALE GENOMIC DNA]</scope>
    <source>
        <strain evidence="12">WL1483</strain>
    </source>
</reference>
<evidence type="ECO:0000256" key="5">
    <source>
        <dbReference type="ARBA" id="ARBA00022723"/>
    </source>
</evidence>
<keyword evidence="4" id="KW-0949">S-adenosyl-L-methionine</keyword>
<evidence type="ECO:0000256" key="8">
    <source>
        <dbReference type="ARBA" id="ARBA00023014"/>
    </source>
</evidence>
<dbReference type="Proteomes" id="UP000058114">
    <property type="component" value="Chromosome"/>
</dbReference>
<comment type="cofactor">
    <cofactor evidence="1">
        <name>[4Fe-4S] cluster</name>
        <dbReference type="ChEBI" id="CHEBI:49883"/>
    </cofactor>
</comment>
<keyword evidence="11" id="KW-0456">Lyase</keyword>
<organism evidence="11 12">
    <name type="scientific">Aeromonas schubertii</name>
    <dbReference type="NCBI Taxonomy" id="652"/>
    <lineage>
        <taxon>Bacteria</taxon>
        <taxon>Pseudomonadati</taxon>
        <taxon>Pseudomonadota</taxon>
        <taxon>Gammaproteobacteria</taxon>
        <taxon>Aeromonadales</taxon>
        <taxon>Aeromonadaceae</taxon>
        <taxon>Aeromonas</taxon>
    </lineage>
</organism>
<keyword evidence="11" id="KW-0670">Pyruvate</keyword>
<keyword evidence="5" id="KW-0479">Metal-binding</keyword>
<dbReference type="InterPro" id="IPR013785">
    <property type="entry name" value="Aldolase_TIM"/>
</dbReference>
<dbReference type="Pfam" id="PF13353">
    <property type="entry name" value="Fer4_12"/>
    <property type="match status" value="1"/>
</dbReference>
<evidence type="ECO:0000313" key="11">
    <source>
        <dbReference type="EMBL" id="ALP39717.1"/>
    </source>
</evidence>
<keyword evidence="3" id="KW-0004">4Fe-4S</keyword>
<dbReference type="Gene3D" id="3.20.20.70">
    <property type="entry name" value="Aldolase class I"/>
    <property type="match status" value="1"/>
</dbReference>
<dbReference type="EMBL" id="CP013067">
    <property type="protein sequence ID" value="ALP39717.1"/>
    <property type="molecule type" value="Genomic_DNA"/>
</dbReference>
<dbReference type="GO" id="GO:0046872">
    <property type="term" value="F:metal ion binding"/>
    <property type="evidence" value="ECO:0007669"/>
    <property type="project" value="UniProtKB-KW"/>
</dbReference>
<protein>
    <submittedName>
        <fullName evidence="11">Pyruvate formate-lyase 3-activating protein</fullName>
    </submittedName>
</protein>
<dbReference type="PIRSF" id="PIRSF000371">
    <property type="entry name" value="PFL_act_enz"/>
    <property type="match status" value="1"/>
</dbReference>
<name>A0A0S2SDB7_9GAMM</name>
<dbReference type="InterPro" id="IPR034457">
    <property type="entry name" value="Organic_radical-activating"/>
</dbReference>
<dbReference type="PROSITE" id="PS51918">
    <property type="entry name" value="RADICAL_SAM"/>
    <property type="match status" value="1"/>
</dbReference>
<dbReference type="InterPro" id="IPR058240">
    <property type="entry name" value="rSAM_sf"/>
</dbReference>
<dbReference type="GO" id="GO:0051539">
    <property type="term" value="F:4 iron, 4 sulfur cluster binding"/>
    <property type="evidence" value="ECO:0007669"/>
    <property type="project" value="UniProtKB-KW"/>
</dbReference>
<dbReference type="KEGG" id="asr:WL1483_298"/>
<evidence type="ECO:0000313" key="12">
    <source>
        <dbReference type="Proteomes" id="UP000058114"/>
    </source>
</evidence>
<feature type="domain" description="4Fe-4S ferredoxin-type" evidence="9">
    <location>
        <begin position="62"/>
        <end position="91"/>
    </location>
</feature>
<dbReference type="AlphaFoldDB" id="A0A0S2SDB7"/>
<evidence type="ECO:0000256" key="2">
    <source>
        <dbReference type="ARBA" id="ARBA00009777"/>
    </source>
</evidence>
<dbReference type="NCBIfam" id="TIGR02494">
    <property type="entry name" value="PFLE_PFLC"/>
    <property type="match status" value="1"/>
</dbReference>
<keyword evidence="6" id="KW-0560">Oxidoreductase</keyword>